<dbReference type="PANTHER" id="PTHR22777:SF17">
    <property type="entry name" value="UPF0053 PROTEIN SLL0260"/>
    <property type="match status" value="1"/>
</dbReference>
<dbReference type="InterPro" id="IPR000644">
    <property type="entry name" value="CBS_dom"/>
</dbReference>
<evidence type="ECO:0000313" key="14">
    <source>
        <dbReference type="Proteomes" id="UP000515847"/>
    </source>
</evidence>
<proteinExistence type="inferred from homology"/>
<dbReference type="Pfam" id="PF01595">
    <property type="entry name" value="CNNM"/>
    <property type="match status" value="1"/>
</dbReference>
<dbReference type="GO" id="GO:0005886">
    <property type="term" value="C:plasma membrane"/>
    <property type="evidence" value="ECO:0007669"/>
    <property type="project" value="TreeGrafter"/>
</dbReference>
<gene>
    <name evidence="13" type="ORF">BR63_07300</name>
</gene>
<evidence type="ECO:0000256" key="9">
    <source>
        <dbReference type="PROSITE-ProRule" id="PRU01193"/>
    </source>
</evidence>
<evidence type="ECO:0000256" key="2">
    <source>
        <dbReference type="ARBA" id="ARBA00006337"/>
    </source>
</evidence>
<dbReference type="SUPFAM" id="SSF54631">
    <property type="entry name" value="CBS-domain pair"/>
    <property type="match status" value="1"/>
</dbReference>
<keyword evidence="5 9" id="KW-1133">Transmembrane helix</keyword>
<keyword evidence="3 9" id="KW-0812">Transmembrane</keyword>
<evidence type="ECO:0000259" key="11">
    <source>
        <dbReference type="PROSITE" id="PS51371"/>
    </source>
</evidence>
<evidence type="ECO:0000256" key="5">
    <source>
        <dbReference type="ARBA" id="ARBA00022989"/>
    </source>
</evidence>
<dbReference type="SMART" id="SM00116">
    <property type="entry name" value="CBS"/>
    <property type="match status" value="2"/>
</dbReference>
<feature type="signal peptide" evidence="10">
    <location>
        <begin position="1"/>
        <end position="19"/>
    </location>
</feature>
<evidence type="ECO:0000259" key="12">
    <source>
        <dbReference type="PROSITE" id="PS51846"/>
    </source>
</evidence>
<reference evidence="13 14" key="1">
    <citation type="journal article" date="2019" name="Front. Microbiol.">
        <title>Thermoanaerosceptrum fracticalcis gen. nov. sp. nov., a Novel Fumarate-Fermenting Microorganism From a Deep Fractured Carbonate Aquifer of the US Great Basin.</title>
        <authorList>
            <person name="Hamilton-Brehm S.D."/>
            <person name="Stewart L.E."/>
            <person name="Zavarin M."/>
            <person name="Caldwell M."/>
            <person name="Lawson P.A."/>
            <person name="Onstott T.C."/>
            <person name="Grzymski J."/>
            <person name="Neveux I."/>
            <person name="Lollar B.S."/>
            <person name="Russell C.E."/>
            <person name="Moser D.P."/>
        </authorList>
    </citation>
    <scope>NUCLEOTIDE SEQUENCE [LARGE SCALE GENOMIC DNA]</scope>
    <source>
        <strain evidence="13 14">DRI-13</strain>
    </source>
</reference>
<evidence type="ECO:0000256" key="8">
    <source>
        <dbReference type="PROSITE-ProRule" id="PRU00703"/>
    </source>
</evidence>
<organism evidence="13 14">
    <name type="scientific">Thermanaerosceptrum fracticalcis</name>
    <dbReference type="NCBI Taxonomy" id="1712410"/>
    <lineage>
        <taxon>Bacteria</taxon>
        <taxon>Bacillati</taxon>
        <taxon>Bacillota</taxon>
        <taxon>Clostridia</taxon>
        <taxon>Eubacteriales</taxon>
        <taxon>Peptococcaceae</taxon>
        <taxon>Thermanaerosceptrum</taxon>
    </lineage>
</organism>
<sequence length="419" mass="46498">MLQLVLLLGLLGLSAFFSASETAIFSVNKVKIRHLAEEGNRNAILTRKLLDQPNKLISTILIGNNVVNIGATALATTLAITFFGDTGAGIATGIMTILVLVFGEITPKTLAASRAESFSLKVSGYLNSLATLLSPVIKVLNFVTNGIVKLMGGPADKNPFITEEELRMLVNVGQEEGLIDQDEREMIDSIFEFDDTLVREVMVPRIDIIAVNVNDSLSSVINLIVDVGHSRIPVYEQTIDNIIGVIYAKDLLKNLLGAQENITEIRRLMRPAYYVPESKKVRDLFAELRKEKVHMAIVLDEYGGTAGLVTIEDMIEEIVGDIQDEFDREEKHIETLADGSLRVDARTSIYDINELLELDLPDDEFDTISGLVFHTLGKLPYEGQEVEIDDLHIIVEKIVGRRIAKLRLIKKNREENLTD</sequence>
<evidence type="ECO:0000313" key="13">
    <source>
        <dbReference type="EMBL" id="QNB48332.1"/>
    </source>
</evidence>
<dbReference type="Pfam" id="PF00571">
    <property type="entry name" value="CBS"/>
    <property type="match status" value="2"/>
</dbReference>
<feature type="chain" id="PRO_5038733756" evidence="10">
    <location>
        <begin position="20"/>
        <end position="419"/>
    </location>
</feature>
<feature type="domain" description="CNNM transmembrane" evidence="12">
    <location>
        <begin position="1"/>
        <end position="183"/>
    </location>
</feature>
<keyword evidence="6 8" id="KW-0129">CBS domain</keyword>
<dbReference type="PANTHER" id="PTHR22777">
    <property type="entry name" value="HEMOLYSIN-RELATED"/>
    <property type="match status" value="1"/>
</dbReference>
<evidence type="ECO:0000256" key="3">
    <source>
        <dbReference type="ARBA" id="ARBA00022692"/>
    </source>
</evidence>
<dbReference type="KEGG" id="tfr:BR63_07300"/>
<dbReference type="InterPro" id="IPR046342">
    <property type="entry name" value="CBS_dom_sf"/>
</dbReference>
<feature type="domain" description="CBS" evidence="11">
    <location>
        <begin position="202"/>
        <end position="264"/>
    </location>
</feature>
<dbReference type="AlphaFoldDB" id="A0A7G6E8C8"/>
<dbReference type="SMART" id="SM01091">
    <property type="entry name" value="CorC_HlyC"/>
    <property type="match status" value="1"/>
</dbReference>
<protein>
    <submittedName>
        <fullName evidence="13">DUF21 domain-containing protein</fullName>
    </submittedName>
</protein>
<evidence type="ECO:0000256" key="1">
    <source>
        <dbReference type="ARBA" id="ARBA00004141"/>
    </source>
</evidence>
<dbReference type="PROSITE" id="PS51371">
    <property type="entry name" value="CBS"/>
    <property type="match status" value="2"/>
</dbReference>
<keyword evidence="10" id="KW-0732">Signal</keyword>
<feature type="domain" description="CBS" evidence="11">
    <location>
        <begin position="268"/>
        <end position="325"/>
    </location>
</feature>
<keyword evidence="14" id="KW-1185">Reference proteome</keyword>
<keyword evidence="4" id="KW-0677">Repeat</keyword>
<dbReference type="Pfam" id="PF03471">
    <property type="entry name" value="CorC_HlyC"/>
    <property type="match status" value="1"/>
</dbReference>
<dbReference type="InterPro" id="IPR044751">
    <property type="entry name" value="Ion_transp-like_CBS"/>
</dbReference>
<evidence type="ECO:0000256" key="6">
    <source>
        <dbReference type="ARBA" id="ARBA00023122"/>
    </source>
</evidence>
<evidence type="ECO:0000256" key="7">
    <source>
        <dbReference type="ARBA" id="ARBA00023136"/>
    </source>
</evidence>
<dbReference type="Gene3D" id="3.30.465.10">
    <property type="match status" value="1"/>
</dbReference>
<dbReference type="OrthoDB" id="9798188at2"/>
<dbReference type="InterPro" id="IPR005170">
    <property type="entry name" value="Transptr-assoc_dom"/>
</dbReference>
<dbReference type="Gene3D" id="3.10.580.10">
    <property type="entry name" value="CBS-domain"/>
    <property type="match status" value="1"/>
</dbReference>
<evidence type="ECO:0000256" key="4">
    <source>
        <dbReference type="ARBA" id="ARBA00022737"/>
    </source>
</evidence>
<accession>A0A7G6E8C8</accession>
<dbReference type="EMBL" id="CP045798">
    <property type="protein sequence ID" value="QNB48332.1"/>
    <property type="molecule type" value="Genomic_DNA"/>
</dbReference>
<name>A0A7G6E8C8_THEFR</name>
<evidence type="ECO:0000256" key="10">
    <source>
        <dbReference type="SAM" id="SignalP"/>
    </source>
</evidence>
<dbReference type="InterPro" id="IPR036318">
    <property type="entry name" value="FAD-bd_PCMH-like_sf"/>
</dbReference>
<dbReference type="InterPro" id="IPR016169">
    <property type="entry name" value="FAD-bd_PCMH_sub2"/>
</dbReference>
<dbReference type="Proteomes" id="UP000515847">
    <property type="component" value="Chromosome"/>
</dbReference>
<dbReference type="FunFam" id="3.10.580.10:FF:000002">
    <property type="entry name" value="Magnesium/cobalt efflux protein CorC"/>
    <property type="match status" value="1"/>
</dbReference>
<keyword evidence="7 9" id="KW-0472">Membrane</keyword>
<comment type="subcellular location">
    <subcellularLocation>
        <location evidence="1">Membrane</location>
        <topology evidence="1">Multi-pass membrane protein</topology>
    </subcellularLocation>
</comment>
<dbReference type="InterPro" id="IPR002550">
    <property type="entry name" value="CNNM"/>
</dbReference>
<dbReference type="PROSITE" id="PS51846">
    <property type="entry name" value="CNNM"/>
    <property type="match status" value="1"/>
</dbReference>
<comment type="similarity">
    <text evidence="2">Belongs to the UPF0053 family.</text>
</comment>
<dbReference type="CDD" id="cd04590">
    <property type="entry name" value="CBS_pair_CorC_HlyC_assoc"/>
    <property type="match status" value="1"/>
</dbReference>
<dbReference type="GO" id="GO:0050660">
    <property type="term" value="F:flavin adenine dinucleotide binding"/>
    <property type="evidence" value="ECO:0007669"/>
    <property type="project" value="InterPro"/>
</dbReference>
<dbReference type="SUPFAM" id="SSF56176">
    <property type="entry name" value="FAD-binding/transporter-associated domain-like"/>
    <property type="match status" value="1"/>
</dbReference>